<accession>A0A510G629</accession>
<dbReference type="KEGG" id="ras:RAS_00320"/>
<dbReference type="EMBL" id="AP019563">
    <property type="protein sequence ID" value="BBJ30923.1"/>
    <property type="molecule type" value="Genomic_DNA"/>
</dbReference>
<dbReference type="AlphaFoldDB" id="A0A510G629"/>
<sequence length="96" mass="11451">MVRFIYTEELEEIQEILCLNREFVKKLSLFLINDFSTEDKNISLNIQNLIALKFYQIADKELLIDHLKEYEDVTSFFIINCNKIGCRKSFSYSRSL</sequence>
<name>A0A510G629_9RICK</name>
<evidence type="ECO:0000313" key="2">
    <source>
        <dbReference type="Proteomes" id="UP000321183"/>
    </source>
</evidence>
<gene>
    <name evidence="1" type="ORF">RAS_00320</name>
</gene>
<protein>
    <submittedName>
        <fullName evidence="1">Uncharacterized protein</fullName>
    </submittedName>
</protein>
<evidence type="ECO:0000313" key="1">
    <source>
        <dbReference type="EMBL" id="BBJ30923.1"/>
    </source>
</evidence>
<dbReference type="Proteomes" id="UP000321183">
    <property type="component" value="Chromosome"/>
</dbReference>
<keyword evidence="2" id="KW-1185">Reference proteome</keyword>
<proteinExistence type="predicted"/>
<reference evidence="1 2" key="1">
    <citation type="submission" date="2019-04" db="EMBL/GenBank/DDBJ databases">
        <title>Draft genome sequence of Rickettsia asiatica Maytaro1284.</title>
        <authorList>
            <person name="Thu M."/>
            <person name="Qiu Y."/>
            <person name="Nakao R."/>
        </authorList>
    </citation>
    <scope>NUCLEOTIDE SEQUENCE [LARGE SCALE GENOMIC DNA]</scope>
    <source>
        <strain evidence="1 2">Maytaro1284</strain>
    </source>
</reference>
<organism evidence="1 2">
    <name type="scientific">Rickettsia asiatica</name>
    <dbReference type="NCBI Taxonomy" id="238800"/>
    <lineage>
        <taxon>Bacteria</taxon>
        <taxon>Pseudomonadati</taxon>
        <taxon>Pseudomonadota</taxon>
        <taxon>Alphaproteobacteria</taxon>
        <taxon>Rickettsiales</taxon>
        <taxon>Rickettsiaceae</taxon>
        <taxon>Rickettsieae</taxon>
        <taxon>Rickettsia</taxon>
        <taxon>spotted fever group</taxon>
    </lineage>
</organism>